<gene>
    <name evidence="1" type="ORF">E2I00_014346</name>
</gene>
<keyword evidence="2" id="KW-1185">Reference proteome</keyword>
<evidence type="ECO:0000313" key="2">
    <source>
        <dbReference type="Proteomes" id="UP000437017"/>
    </source>
</evidence>
<dbReference type="PANTHER" id="PTHR48018">
    <property type="entry name" value="OLFACTORY RECEPTOR"/>
    <property type="match status" value="1"/>
</dbReference>
<accession>A0A643BMC2</accession>
<dbReference type="Proteomes" id="UP000437017">
    <property type="component" value="Unassembled WGS sequence"/>
</dbReference>
<evidence type="ECO:0000313" key="1">
    <source>
        <dbReference type="EMBL" id="KAB0388785.1"/>
    </source>
</evidence>
<evidence type="ECO:0008006" key="3">
    <source>
        <dbReference type="Google" id="ProtNLM"/>
    </source>
</evidence>
<sequence>MGLIGSTIETGLMLKLSYCEILISYYFCDVFSLMKLSCSSTYDIEITTFFLSGFNIIATSLTLT</sequence>
<dbReference type="EMBL" id="SGJD01011453">
    <property type="protein sequence ID" value="KAB0388785.1"/>
    <property type="molecule type" value="Genomic_DNA"/>
</dbReference>
<organism evidence="1 2">
    <name type="scientific">Balaenoptera physalus</name>
    <name type="common">Fin whale</name>
    <name type="synonym">Balaena physalus</name>
    <dbReference type="NCBI Taxonomy" id="9770"/>
    <lineage>
        <taxon>Eukaryota</taxon>
        <taxon>Metazoa</taxon>
        <taxon>Chordata</taxon>
        <taxon>Craniata</taxon>
        <taxon>Vertebrata</taxon>
        <taxon>Euteleostomi</taxon>
        <taxon>Mammalia</taxon>
        <taxon>Eutheria</taxon>
        <taxon>Laurasiatheria</taxon>
        <taxon>Artiodactyla</taxon>
        <taxon>Whippomorpha</taxon>
        <taxon>Cetacea</taxon>
        <taxon>Mysticeti</taxon>
        <taxon>Balaenopteridae</taxon>
        <taxon>Balaenoptera</taxon>
    </lineage>
</organism>
<reference evidence="1 2" key="1">
    <citation type="journal article" date="2019" name="PLoS ONE">
        <title>Genomic analyses reveal an absence of contemporary introgressive admixture between fin whales and blue whales, despite known hybrids.</title>
        <authorList>
            <person name="Westbury M.V."/>
            <person name="Petersen B."/>
            <person name="Lorenzen E.D."/>
        </authorList>
    </citation>
    <scope>NUCLEOTIDE SEQUENCE [LARGE SCALE GENOMIC DNA]</scope>
    <source>
        <strain evidence="1">FinWhale-01</strain>
    </source>
</reference>
<dbReference type="AlphaFoldDB" id="A0A643BMC2"/>
<name>A0A643BMC2_BALPH</name>
<proteinExistence type="predicted"/>
<comment type="caution">
    <text evidence="1">The sequence shown here is derived from an EMBL/GenBank/DDBJ whole genome shotgun (WGS) entry which is preliminary data.</text>
</comment>
<protein>
    <recommendedName>
        <fullName evidence="3">G-protein coupled receptors family 1 profile domain-containing protein</fullName>
    </recommendedName>
</protein>